<feature type="domain" description="Rieske" evidence="6">
    <location>
        <begin position="8"/>
        <end position="112"/>
    </location>
</feature>
<protein>
    <submittedName>
        <fullName evidence="7">Rieske 2Fe-2S domain-containing protein</fullName>
    </submittedName>
</protein>
<gene>
    <name evidence="7" type="ORF">GNZ13_20820</name>
</gene>
<dbReference type="Pfam" id="PF19112">
    <property type="entry name" value="VanA_C"/>
    <property type="match status" value="1"/>
</dbReference>
<dbReference type="InterPro" id="IPR050584">
    <property type="entry name" value="Cholesterol_7-desaturase"/>
</dbReference>
<keyword evidence="2" id="KW-0479">Metal-binding</keyword>
<dbReference type="Pfam" id="PF00355">
    <property type="entry name" value="Rieske"/>
    <property type="match status" value="1"/>
</dbReference>
<dbReference type="GO" id="GO:0005737">
    <property type="term" value="C:cytoplasm"/>
    <property type="evidence" value="ECO:0007669"/>
    <property type="project" value="TreeGrafter"/>
</dbReference>
<dbReference type="PANTHER" id="PTHR21266">
    <property type="entry name" value="IRON-SULFUR DOMAIN CONTAINING PROTEIN"/>
    <property type="match status" value="1"/>
</dbReference>
<keyword evidence="8" id="KW-1185">Reference proteome</keyword>
<keyword evidence="3" id="KW-0560">Oxidoreductase</keyword>
<accession>A0A972NQ41</accession>
<keyword evidence="4" id="KW-0408">Iron</keyword>
<dbReference type="GO" id="GO:0016491">
    <property type="term" value="F:oxidoreductase activity"/>
    <property type="evidence" value="ECO:0007669"/>
    <property type="project" value="UniProtKB-KW"/>
</dbReference>
<evidence type="ECO:0000256" key="5">
    <source>
        <dbReference type="ARBA" id="ARBA00023014"/>
    </source>
</evidence>
<organism evidence="7 8">
    <name type="scientific">Paraburkholderia elongata</name>
    <dbReference type="NCBI Taxonomy" id="2675747"/>
    <lineage>
        <taxon>Bacteria</taxon>
        <taxon>Pseudomonadati</taxon>
        <taxon>Pseudomonadota</taxon>
        <taxon>Betaproteobacteria</taxon>
        <taxon>Burkholderiales</taxon>
        <taxon>Burkholderiaceae</taxon>
        <taxon>Paraburkholderia</taxon>
    </lineage>
</organism>
<reference evidence="7 8" key="1">
    <citation type="submission" date="2019-11" db="EMBL/GenBank/DDBJ databases">
        <title>Metabolism of dissolved organic matter in forest soils.</title>
        <authorList>
            <person name="Cyle K.T."/>
            <person name="Wilhelm R.C."/>
            <person name="Martinez C.E."/>
        </authorList>
    </citation>
    <scope>NUCLEOTIDE SEQUENCE [LARGE SCALE GENOMIC DNA]</scope>
    <source>
        <strain evidence="7 8">5N</strain>
    </source>
</reference>
<evidence type="ECO:0000256" key="1">
    <source>
        <dbReference type="ARBA" id="ARBA00022714"/>
    </source>
</evidence>
<proteinExistence type="predicted"/>
<dbReference type="GO" id="GO:0046872">
    <property type="term" value="F:metal ion binding"/>
    <property type="evidence" value="ECO:0007669"/>
    <property type="project" value="UniProtKB-KW"/>
</dbReference>
<comment type="caution">
    <text evidence="7">The sequence shown here is derived from an EMBL/GenBank/DDBJ whole genome shotgun (WGS) entry which is preliminary data.</text>
</comment>
<evidence type="ECO:0000256" key="2">
    <source>
        <dbReference type="ARBA" id="ARBA00022723"/>
    </source>
</evidence>
<evidence type="ECO:0000256" key="3">
    <source>
        <dbReference type="ARBA" id="ARBA00023002"/>
    </source>
</evidence>
<name>A0A972NQ41_9BURK</name>
<keyword evidence="5" id="KW-0411">Iron-sulfur</keyword>
<evidence type="ECO:0000259" key="6">
    <source>
        <dbReference type="PROSITE" id="PS51296"/>
    </source>
</evidence>
<evidence type="ECO:0000313" key="8">
    <source>
        <dbReference type="Proteomes" id="UP000655523"/>
    </source>
</evidence>
<sequence length="359" mass="40380">MEFLRNTWYVALWSQDLAPEQMISRKFLNEPIVLFRQADGKAAALADACAHRFSPLSMGKVVKGANVRCPYHGLEYDGTGKCVFNPHSTGQIPPAMKVRSYPVAEKHSIIWIWMGEKEADLSLIPDFSVLDPDPKKPVSKRDWLLMQASYELIADNLMDLSHSAVIHEGILGSEHTVKGNVTIEQRGTTVKAGRNVPNVPAPGLYDLIYKNDGRQVDLWQDMRWDAPACMLNDTGVTEPGAPREEGTGFYGLHFLTPETETTTYYLFCAVRFNPISWGQPLDGEIQTKISELRRFAFQEQDQTIIKAQQDRILGQKTLQHPVLLDIDAGPVRYRRVLEGLIKQEREATNTLQGKESQAA</sequence>
<dbReference type="SUPFAM" id="SSF50022">
    <property type="entry name" value="ISP domain"/>
    <property type="match status" value="1"/>
</dbReference>
<dbReference type="RefSeq" id="WP_172167719.1">
    <property type="nucleotide sequence ID" value="NZ_WOEZ01000111.1"/>
</dbReference>
<dbReference type="SUPFAM" id="SSF55961">
    <property type="entry name" value="Bet v1-like"/>
    <property type="match status" value="1"/>
</dbReference>
<dbReference type="AlphaFoldDB" id="A0A972NQ41"/>
<dbReference type="EMBL" id="WOEZ01000111">
    <property type="protein sequence ID" value="NPT56956.1"/>
    <property type="molecule type" value="Genomic_DNA"/>
</dbReference>
<keyword evidence="1" id="KW-0001">2Fe-2S</keyword>
<dbReference type="PROSITE" id="PS51296">
    <property type="entry name" value="RIESKE"/>
    <property type="match status" value="1"/>
</dbReference>
<dbReference type="GO" id="GO:0051537">
    <property type="term" value="F:2 iron, 2 sulfur cluster binding"/>
    <property type="evidence" value="ECO:0007669"/>
    <property type="project" value="UniProtKB-KW"/>
</dbReference>
<dbReference type="InterPro" id="IPR017941">
    <property type="entry name" value="Rieske_2Fe-2S"/>
</dbReference>
<evidence type="ECO:0000256" key="4">
    <source>
        <dbReference type="ARBA" id="ARBA00023004"/>
    </source>
</evidence>
<dbReference type="InterPro" id="IPR036922">
    <property type="entry name" value="Rieske_2Fe-2S_sf"/>
</dbReference>
<dbReference type="PANTHER" id="PTHR21266:SF19">
    <property type="entry name" value="CHLOROPHYLLIDE A OXYGENASE, CHLOROPLASTIC"/>
    <property type="match status" value="1"/>
</dbReference>
<dbReference type="InterPro" id="IPR044043">
    <property type="entry name" value="VanA_C_cat"/>
</dbReference>
<dbReference type="Proteomes" id="UP000655523">
    <property type="component" value="Unassembled WGS sequence"/>
</dbReference>
<evidence type="ECO:0000313" key="7">
    <source>
        <dbReference type="EMBL" id="NPT56956.1"/>
    </source>
</evidence>
<dbReference type="Gene3D" id="3.90.380.10">
    <property type="entry name" value="Naphthalene 1,2-dioxygenase Alpha Subunit, Chain A, domain 1"/>
    <property type="match status" value="1"/>
</dbReference>
<dbReference type="Gene3D" id="2.102.10.10">
    <property type="entry name" value="Rieske [2Fe-2S] iron-sulphur domain"/>
    <property type="match status" value="1"/>
</dbReference>